<gene>
    <name evidence="3" type="ORF">ANIA_10037</name>
</gene>
<dbReference type="HOGENOM" id="CLU_2812335_0_0_1"/>
<dbReference type="VEuPathDB" id="FungiDB:AN10037"/>
<protein>
    <submittedName>
        <fullName evidence="3">Uncharacterized protein</fullName>
    </submittedName>
</protein>
<feature type="region of interest" description="Disordered" evidence="1">
    <location>
        <begin position="1"/>
        <end position="26"/>
    </location>
</feature>
<reference evidence="4" key="2">
    <citation type="journal article" date="2009" name="Fungal Genet. Biol.">
        <title>The 2008 update of the Aspergillus nidulans genome annotation: a community effort.</title>
        <authorList>
            <person name="Wortman J.R."/>
            <person name="Gilsenan J.M."/>
            <person name="Joardar V."/>
            <person name="Deegan J."/>
            <person name="Clutterbuck J."/>
            <person name="Andersen M.R."/>
            <person name="Archer D."/>
            <person name="Bencina M."/>
            <person name="Braus G."/>
            <person name="Coutinho P."/>
            <person name="von Dohren H."/>
            <person name="Doonan J."/>
            <person name="Driessen A.J."/>
            <person name="Durek P."/>
            <person name="Espeso E."/>
            <person name="Fekete E."/>
            <person name="Flipphi M."/>
            <person name="Estrada C.G."/>
            <person name="Geysens S."/>
            <person name="Goldman G."/>
            <person name="de Groot P.W."/>
            <person name="Hansen K."/>
            <person name="Harris S.D."/>
            <person name="Heinekamp T."/>
            <person name="Helmstaedt K."/>
            <person name="Henrissat B."/>
            <person name="Hofmann G."/>
            <person name="Homan T."/>
            <person name="Horio T."/>
            <person name="Horiuchi H."/>
            <person name="James S."/>
            <person name="Jones M."/>
            <person name="Karaffa L."/>
            <person name="Karanyi Z."/>
            <person name="Kato M."/>
            <person name="Keller N."/>
            <person name="Kelly D.E."/>
            <person name="Kiel J.A."/>
            <person name="Kim J.M."/>
            <person name="van der Klei I.J."/>
            <person name="Klis F.M."/>
            <person name="Kovalchuk A."/>
            <person name="Krasevec N."/>
            <person name="Kubicek C.P."/>
            <person name="Liu B."/>
            <person name="Maccabe A."/>
            <person name="Meyer V."/>
            <person name="Mirabito P."/>
            <person name="Miskei M."/>
            <person name="Mos M."/>
            <person name="Mullins J."/>
            <person name="Nelson D.R."/>
            <person name="Nielsen J."/>
            <person name="Oakley B.R."/>
            <person name="Osmani S.A."/>
            <person name="Pakula T."/>
            <person name="Paszewski A."/>
            <person name="Paulsen I."/>
            <person name="Pilsyk S."/>
            <person name="Pocsi I."/>
            <person name="Punt P.J."/>
            <person name="Ram A.F."/>
            <person name="Ren Q."/>
            <person name="Robellet X."/>
            <person name="Robson G."/>
            <person name="Seiboth B."/>
            <person name="van Solingen P."/>
            <person name="Specht T."/>
            <person name="Sun J."/>
            <person name="Taheri-Talesh N."/>
            <person name="Takeshita N."/>
            <person name="Ussery D."/>
            <person name="vanKuyk P.A."/>
            <person name="Visser H."/>
            <person name="van de Vondervoort P.J."/>
            <person name="de Vries R.P."/>
            <person name="Walton J."/>
            <person name="Xiang X."/>
            <person name="Xiong Y."/>
            <person name="Zeng A.P."/>
            <person name="Brandt B.W."/>
            <person name="Cornell M.J."/>
            <person name="van den Hondel C.A."/>
            <person name="Visser J."/>
            <person name="Oliver S.G."/>
            <person name="Turner G."/>
        </authorList>
    </citation>
    <scope>GENOME REANNOTATION</scope>
    <source>
        <strain evidence="4">FGSC A4 / ATCC 38163 / CBS 112.46 / NRRL 194 / M139</strain>
    </source>
</reference>
<dbReference type="GeneID" id="74896163"/>
<evidence type="ECO:0000313" key="4">
    <source>
        <dbReference type="Proteomes" id="UP000000560"/>
    </source>
</evidence>
<evidence type="ECO:0000313" key="3">
    <source>
        <dbReference type="EMBL" id="CBF90083.1"/>
    </source>
</evidence>
<evidence type="ECO:0000256" key="2">
    <source>
        <dbReference type="SAM" id="Phobius"/>
    </source>
</evidence>
<keyword evidence="2" id="KW-0472">Membrane</keyword>
<dbReference type="AlphaFoldDB" id="C8VQ58"/>
<evidence type="ECO:0000256" key="1">
    <source>
        <dbReference type="SAM" id="MobiDB-lite"/>
    </source>
</evidence>
<dbReference type="InParanoid" id="C8VQ58"/>
<accession>C8VQ58</accession>
<dbReference type="KEGG" id="ani:ANIA_10037"/>
<keyword evidence="4" id="KW-1185">Reference proteome</keyword>
<keyword evidence="2" id="KW-1133">Transmembrane helix</keyword>
<feature type="transmembrane region" description="Helical" evidence="2">
    <location>
        <begin position="37"/>
        <end position="62"/>
    </location>
</feature>
<keyword evidence="2" id="KW-0812">Transmembrane</keyword>
<name>C8VQ58_EMENI</name>
<reference evidence="4" key="1">
    <citation type="journal article" date="2005" name="Nature">
        <title>Sequencing of Aspergillus nidulans and comparative analysis with A. fumigatus and A. oryzae.</title>
        <authorList>
            <person name="Galagan J.E."/>
            <person name="Calvo S.E."/>
            <person name="Cuomo C."/>
            <person name="Ma L.J."/>
            <person name="Wortman J.R."/>
            <person name="Batzoglou S."/>
            <person name="Lee S.I."/>
            <person name="Basturkmen M."/>
            <person name="Spevak C.C."/>
            <person name="Clutterbuck J."/>
            <person name="Kapitonov V."/>
            <person name="Jurka J."/>
            <person name="Scazzocchio C."/>
            <person name="Farman M."/>
            <person name="Butler J."/>
            <person name="Purcell S."/>
            <person name="Harris S."/>
            <person name="Braus G.H."/>
            <person name="Draht O."/>
            <person name="Busch S."/>
            <person name="D'Enfert C."/>
            <person name="Bouchier C."/>
            <person name="Goldman G.H."/>
            <person name="Bell-Pedersen D."/>
            <person name="Griffiths-Jones S."/>
            <person name="Doonan J.H."/>
            <person name="Yu J."/>
            <person name="Vienken K."/>
            <person name="Pain A."/>
            <person name="Freitag M."/>
            <person name="Selker E.U."/>
            <person name="Archer D.B."/>
            <person name="Penalva M.A."/>
            <person name="Oakley B.R."/>
            <person name="Momany M."/>
            <person name="Tanaka T."/>
            <person name="Kumagai T."/>
            <person name="Asai K."/>
            <person name="Machida M."/>
            <person name="Nierman W.C."/>
            <person name="Denning D.W."/>
            <person name="Caddick M."/>
            <person name="Hynes M."/>
            <person name="Paoletti M."/>
            <person name="Fischer R."/>
            <person name="Miller B."/>
            <person name="Dyer P."/>
            <person name="Sachs M.S."/>
            <person name="Osmani S.A."/>
            <person name="Birren B.W."/>
        </authorList>
    </citation>
    <scope>NUCLEOTIDE SEQUENCE [LARGE SCALE GENOMIC DNA]</scope>
    <source>
        <strain evidence="4">FGSC A4 / ATCC 38163 / CBS 112.46 / NRRL 194 / M139</strain>
    </source>
</reference>
<organism evidence="3 4">
    <name type="scientific">Emericella nidulans (strain FGSC A4 / ATCC 38163 / CBS 112.46 / NRRL 194 / M139)</name>
    <name type="common">Aspergillus nidulans</name>
    <dbReference type="NCBI Taxonomy" id="227321"/>
    <lineage>
        <taxon>Eukaryota</taxon>
        <taxon>Fungi</taxon>
        <taxon>Dikarya</taxon>
        <taxon>Ascomycota</taxon>
        <taxon>Pezizomycotina</taxon>
        <taxon>Eurotiomycetes</taxon>
        <taxon>Eurotiomycetidae</taxon>
        <taxon>Eurotiales</taxon>
        <taxon>Aspergillaceae</taxon>
        <taxon>Aspergillus</taxon>
        <taxon>Aspergillus subgen. Nidulantes</taxon>
    </lineage>
</organism>
<dbReference type="RefSeq" id="XP_050469314.1">
    <property type="nucleotide sequence ID" value="XM_050611044.1"/>
</dbReference>
<dbReference type="Proteomes" id="UP000000560">
    <property type="component" value="Chromosome VIII"/>
</dbReference>
<proteinExistence type="predicted"/>
<dbReference type="EMBL" id="BN001308">
    <property type="protein sequence ID" value="CBF90083.1"/>
    <property type="molecule type" value="Genomic_DNA"/>
</dbReference>
<sequence length="67" mass="7650">MRWLGGSWGSSRRRGRGSHTSTRRTGDRAYFRGSDQWVNWMGVLFGFGWGFLTLLAVCNIVCPVREP</sequence>